<name>A0A127I3S9_PSEAZ</name>
<dbReference type="AlphaFoldDB" id="A0A127I3S9"/>
<dbReference type="EMBL" id="CP014546">
    <property type="protein sequence ID" value="AMN81518.1"/>
    <property type="molecule type" value="Genomic_DNA"/>
</dbReference>
<dbReference type="Proteomes" id="UP000070516">
    <property type="component" value="Chromosome"/>
</dbReference>
<protein>
    <recommendedName>
        <fullName evidence="3">HEAT repeat domain-containing protein</fullName>
    </recommendedName>
</protein>
<accession>A0A127I3S9</accession>
<proteinExistence type="predicted"/>
<dbReference type="RefSeq" id="WP_061448918.1">
    <property type="nucleotide sequence ID" value="NZ_CP014546.1"/>
</dbReference>
<gene>
    <name evidence="1" type="ORF">AYR47_25815</name>
</gene>
<organism evidence="1 2">
    <name type="scientific">Pseudomonas azotoformans</name>
    <dbReference type="NCBI Taxonomy" id="47878"/>
    <lineage>
        <taxon>Bacteria</taxon>
        <taxon>Pseudomonadati</taxon>
        <taxon>Pseudomonadota</taxon>
        <taxon>Gammaproteobacteria</taxon>
        <taxon>Pseudomonadales</taxon>
        <taxon>Pseudomonadaceae</taxon>
        <taxon>Pseudomonas</taxon>
    </lineage>
</organism>
<sequence>MSGLYEKAEFALRANDSAAFWAALAGVDAHMTAPLLARLLLEDWHEEHEDIVFELGLIGENCATSAIAQAAQKNFEYLVRWGNLEEFQRKCAYALARIGSGDSKVALELMAQQFDTGVSKYAEEGLRHWAVPVKKRG</sequence>
<evidence type="ECO:0008006" key="3">
    <source>
        <dbReference type="Google" id="ProtNLM"/>
    </source>
</evidence>
<dbReference type="KEGG" id="pazo:AYR47_25815"/>
<evidence type="ECO:0000313" key="1">
    <source>
        <dbReference type="EMBL" id="AMN81518.1"/>
    </source>
</evidence>
<evidence type="ECO:0000313" key="2">
    <source>
        <dbReference type="Proteomes" id="UP000070516"/>
    </source>
</evidence>
<reference evidence="1 2" key="1">
    <citation type="submission" date="2016-02" db="EMBL/GenBank/DDBJ databases">
        <title>Complete genome sequence of Pseudomonas azotoformans S4.</title>
        <authorList>
            <person name="Fang Y."/>
            <person name="Wu L."/>
            <person name="Feng G."/>
        </authorList>
    </citation>
    <scope>NUCLEOTIDE SEQUENCE [LARGE SCALE GENOMIC DNA]</scope>
    <source>
        <strain evidence="1 2">S4</strain>
    </source>
</reference>